<feature type="transmembrane region" description="Helical" evidence="9">
    <location>
        <begin position="28"/>
        <end position="46"/>
    </location>
</feature>
<dbReference type="PRINTS" id="PR01490">
    <property type="entry name" value="RTXTOXIND"/>
</dbReference>
<dbReference type="RefSeq" id="WP_341629073.1">
    <property type="nucleotide sequence ID" value="NZ_JBAKBA010000051.1"/>
</dbReference>
<evidence type="ECO:0000256" key="3">
    <source>
        <dbReference type="ARBA" id="ARBA00022448"/>
    </source>
</evidence>
<organism evidence="12 13">
    <name type="scientific">Psychromonas arctica</name>
    <dbReference type="NCBI Taxonomy" id="168275"/>
    <lineage>
        <taxon>Bacteria</taxon>
        <taxon>Pseudomonadati</taxon>
        <taxon>Pseudomonadota</taxon>
        <taxon>Gammaproteobacteria</taxon>
        <taxon>Alteromonadales</taxon>
        <taxon>Psychromonadaceae</taxon>
        <taxon>Psychromonas</taxon>
    </lineage>
</organism>
<evidence type="ECO:0000256" key="1">
    <source>
        <dbReference type="ARBA" id="ARBA00004377"/>
    </source>
</evidence>
<evidence type="ECO:0000259" key="10">
    <source>
        <dbReference type="Pfam" id="PF25994"/>
    </source>
</evidence>
<dbReference type="Pfam" id="PF25994">
    <property type="entry name" value="HH_AprE"/>
    <property type="match status" value="1"/>
</dbReference>
<keyword evidence="7 9" id="KW-1133">Transmembrane helix</keyword>
<dbReference type="SUPFAM" id="SSF111369">
    <property type="entry name" value="HlyD-like secretion proteins"/>
    <property type="match status" value="1"/>
</dbReference>
<dbReference type="InterPro" id="IPR050739">
    <property type="entry name" value="MFP"/>
</dbReference>
<proteinExistence type="inferred from homology"/>
<accession>A0ABU9HFI1</accession>
<keyword evidence="3 9" id="KW-0813">Transport</keyword>
<dbReference type="PANTHER" id="PTHR30386:SF26">
    <property type="entry name" value="TRANSPORT PROTEIN COMB"/>
    <property type="match status" value="1"/>
</dbReference>
<sequence>MKISKQDLEMADDVYGAMLTETPTAQRLTIWALTALFVCFFVWSYFAELDRVVRGEGKVVPSSQVQVIQSLDGGILQELYVKEGMVVTKGQPLARIDDTRFRSDMAQQVQEVDALRADIIRLRAELGSILIANAKDWKLQIKIEQKKLEFPEDLQTTAATLVERQQNEYVGRLNSLDNQVAIQAQQILQREQEIKELQSKIGTLRSSLSYANRELKLTRPLAKKNIVPEVELLKLQRTVNQLNGELNALRTQIPRNESALEESILKRRELVFNFRTDARAQLNEKQAALSSITEAQVGVQDKVSKALITSPVVGTVKTLHINTLGGVVKPGQVLLEIVPTEDKLLVEAKVIPKDIAFIHVGLPARVKITAYDFTRYGGLDGVVELISADTTQDEEGNSFYIVRIRTTESNMNKDNKIDMPIIPGMLTSVDVMVSKRTVLEYILNPILRAKEMALREY</sequence>
<evidence type="ECO:0000313" key="12">
    <source>
        <dbReference type="EMBL" id="MEL0660665.1"/>
    </source>
</evidence>
<evidence type="ECO:0000256" key="2">
    <source>
        <dbReference type="ARBA" id="ARBA00009477"/>
    </source>
</evidence>
<dbReference type="Gene3D" id="2.40.50.100">
    <property type="match status" value="1"/>
</dbReference>
<feature type="domain" description="AprE-like long alpha-helical hairpin" evidence="10">
    <location>
        <begin position="109"/>
        <end position="301"/>
    </location>
</feature>
<keyword evidence="4 9" id="KW-1003">Cell membrane</keyword>
<comment type="similarity">
    <text evidence="2 9">Belongs to the membrane fusion protein (MFP) (TC 8.A.1) family.</text>
</comment>
<dbReference type="Gene3D" id="2.40.30.170">
    <property type="match status" value="1"/>
</dbReference>
<evidence type="ECO:0000256" key="5">
    <source>
        <dbReference type="ARBA" id="ARBA00022519"/>
    </source>
</evidence>
<evidence type="ECO:0000256" key="7">
    <source>
        <dbReference type="ARBA" id="ARBA00022989"/>
    </source>
</evidence>
<evidence type="ECO:0000313" key="13">
    <source>
        <dbReference type="Proteomes" id="UP001366060"/>
    </source>
</evidence>
<comment type="subcellular location">
    <subcellularLocation>
        <location evidence="1 9">Cell inner membrane</location>
        <topology evidence="1 9">Single-pass membrane protein</topology>
    </subcellularLocation>
</comment>
<evidence type="ECO:0000256" key="9">
    <source>
        <dbReference type="RuleBase" id="RU365093"/>
    </source>
</evidence>
<feature type="domain" description="AprE-like beta-barrel" evidence="11">
    <location>
        <begin position="344"/>
        <end position="432"/>
    </location>
</feature>
<name>A0ABU9HFI1_9GAMM</name>
<gene>
    <name evidence="12" type="ORF">V6255_16135</name>
</gene>
<evidence type="ECO:0000256" key="8">
    <source>
        <dbReference type="ARBA" id="ARBA00023136"/>
    </source>
</evidence>
<evidence type="ECO:0000259" key="11">
    <source>
        <dbReference type="Pfam" id="PF26002"/>
    </source>
</evidence>
<comment type="caution">
    <text evidence="12">The sequence shown here is derived from an EMBL/GenBank/DDBJ whole genome shotgun (WGS) entry which is preliminary data.</text>
</comment>
<evidence type="ECO:0000256" key="6">
    <source>
        <dbReference type="ARBA" id="ARBA00022692"/>
    </source>
</evidence>
<keyword evidence="13" id="KW-1185">Reference proteome</keyword>
<keyword evidence="6 9" id="KW-0812">Transmembrane</keyword>
<dbReference type="InterPro" id="IPR058982">
    <property type="entry name" value="Beta-barrel_AprE"/>
</dbReference>
<reference evidence="12 13" key="1">
    <citation type="submission" date="2024-02" db="EMBL/GenBank/DDBJ databases">
        <title>Bacteria isolated from the canopy kelp, Nereocystis luetkeana.</title>
        <authorList>
            <person name="Pfister C.A."/>
            <person name="Younker I.T."/>
            <person name="Light S.H."/>
        </authorList>
    </citation>
    <scope>NUCLEOTIDE SEQUENCE [LARGE SCALE GENOMIC DNA]</scope>
    <source>
        <strain evidence="12 13">TI.2.07</strain>
    </source>
</reference>
<dbReference type="InterPro" id="IPR058781">
    <property type="entry name" value="HH_AprE-like"/>
</dbReference>
<keyword evidence="8 9" id="KW-0472">Membrane</keyword>
<keyword evidence="5 9" id="KW-0997">Cell inner membrane</keyword>
<evidence type="ECO:0000256" key="4">
    <source>
        <dbReference type="ARBA" id="ARBA00022475"/>
    </source>
</evidence>
<dbReference type="EMBL" id="JBAKBA010000051">
    <property type="protein sequence ID" value="MEL0660665.1"/>
    <property type="molecule type" value="Genomic_DNA"/>
</dbReference>
<dbReference type="InterPro" id="IPR010129">
    <property type="entry name" value="T1SS_HlyD"/>
</dbReference>
<dbReference type="PANTHER" id="PTHR30386">
    <property type="entry name" value="MEMBRANE FUSION SUBUNIT OF EMRAB-TOLC MULTIDRUG EFFLUX PUMP"/>
    <property type="match status" value="1"/>
</dbReference>
<protein>
    <recommendedName>
        <fullName evidence="9">Membrane fusion protein (MFP) family protein</fullName>
    </recommendedName>
</protein>
<dbReference type="Proteomes" id="UP001366060">
    <property type="component" value="Unassembled WGS sequence"/>
</dbReference>
<dbReference type="NCBIfam" id="TIGR01843">
    <property type="entry name" value="type_I_hlyD"/>
    <property type="match status" value="1"/>
</dbReference>
<dbReference type="Pfam" id="PF26002">
    <property type="entry name" value="Beta-barrel_AprE"/>
    <property type="match status" value="1"/>
</dbReference>